<comment type="caution">
    <text evidence="1">The sequence shown here is derived from an EMBL/GenBank/DDBJ whole genome shotgun (WGS) entry which is preliminary data.</text>
</comment>
<name>A0A4Y2KSU6_ARAVE</name>
<protein>
    <submittedName>
        <fullName evidence="1">Uncharacterized protein</fullName>
    </submittedName>
</protein>
<gene>
    <name evidence="1" type="ORF">AVEN_225488_1</name>
</gene>
<sequence length="117" mass="13153">MASALPRSESIGLLLLGSPKINCNSNQNTLRDSAEELVARILVAADKINSTPSLCQRVCHSFIRRCQLCKKIHELYFKQLMRGDSLAYFSSILFSLISVTCDCYCTEFSDLINVFRP</sequence>
<proteinExistence type="predicted"/>
<keyword evidence="2" id="KW-1185">Reference proteome</keyword>
<evidence type="ECO:0000313" key="2">
    <source>
        <dbReference type="Proteomes" id="UP000499080"/>
    </source>
</evidence>
<evidence type="ECO:0000313" key="1">
    <source>
        <dbReference type="EMBL" id="GBN04737.1"/>
    </source>
</evidence>
<dbReference type="AlphaFoldDB" id="A0A4Y2KSU6"/>
<dbReference type="Proteomes" id="UP000499080">
    <property type="component" value="Unassembled WGS sequence"/>
</dbReference>
<reference evidence="1 2" key="1">
    <citation type="journal article" date="2019" name="Sci. Rep.">
        <title>Orb-weaving spider Araneus ventricosus genome elucidates the spidroin gene catalogue.</title>
        <authorList>
            <person name="Kono N."/>
            <person name="Nakamura H."/>
            <person name="Ohtoshi R."/>
            <person name="Moran D.A.P."/>
            <person name="Shinohara A."/>
            <person name="Yoshida Y."/>
            <person name="Fujiwara M."/>
            <person name="Mori M."/>
            <person name="Tomita M."/>
            <person name="Arakawa K."/>
        </authorList>
    </citation>
    <scope>NUCLEOTIDE SEQUENCE [LARGE SCALE GENOMIC DNA]</scope>
</reference>
<accession>A0A4Y2KSU6</accession>
<dbReference type="EMBL" id="BGPR01004910">
    <property type="protein sequence ID" value="GBN04737.1"/>
    <property type="molecule type" value="Genomic_DNA"/>
</dbReference>
<organism evidence="1 2">
    <name type="scientific">Araneus ventricosus</name>
    <name type="common">Orbweaver spider</name>
    <name type="synonym">Epeira ventricosa</name>
    <dbReference type="NCBI Taxonomy" id="182803"/>
    <lineage>
        <taxon>Eukaryota</taxon>
        <taxon>Metazoa</taxon>
        <taxon>Ecdysozoa</taxon>
        <taxon>Arthropoda</taxon>
        <taxon>Chelicerata</taxon>
        <taxon>Arachnida</taxon>
        <taxon>Araneae</taxon>
        <taxon>Araneomorphae</taxon>
        <taxon>Entelegynae</taxon>
        <taxon>Araneoidea</taxon>
        <taxon>Araneidae</taxon>
        <taxon>Araneus</taxon>
    </lineage>
</organism>